<feature type="compositionally biased region" description="Basic and acidic residues" evidence="1">
    <location>
        <begin position="221"/>
        <end position="230"/>
    </location>
</feature>
<feature type="region of interest" description="Disordered" evidence="1">
    <location>
        <begin position="221"/>
        <end position="284"/>
    </location>
</feature>
<evidence type="ECO:0000256" key="1">
    <source>
        <dbReference type="SAM" id="MobiDB-lite"/>
    </source>
</evidence>
<reference evidence="2 3" key="1">
    <citation type="submission" date="2011-02" db="EMBL/GenBank/DDBJ databases">
        <title>The Genome Sequence of Sphaeroforma arctica JP610.</title>
        <authorList>
            <consortium name="The Broad Institute Genome Sequencing Platform"/>
            <person name="Russ C."/>
            <person name="Cuomo C."/>
            <person name="Young S.K."/>
            <person name="Zeng Q."/>
            <person name="Gargeya S."/>
            <person name="Alvarado L."/>
            <person name="Berlin A."/>
            <person name="Chapman S.B."/>
            <person name="Chen Z."/>
            <person name="Freedman E."/>
            <person name="Gellesch M."/>
            <person name="Goldberg J."/>
            <person name="Griggs A."/>
            <person name="Gujja S."/>
            <person name="Heilman E."/>
            <person name="Heiman D."/>
            <person name="Howarth C."/>
            <person name="Mehta T."/>
            <person name="Neiman D."/>
            <person name="Pearson M."/>
            <person name="Roberts A."/>
            <person name="Saif S."/>
            <person name="Shea T."/>
            <person name="Shenoy N."/>
            <person name="Sisk P."/>
            <person name="Stolte C."/>
            <person name="Sykes S."/>
            <person name="White J."/>
            <person name="Yandava C."/>
            <person name="Burger G."/>
            <person name="Gray M.W."/>
            <person name="Holland P.W.H."/>
            <person name="King N."/>
            <person name="Lang F.B.F."/>
            <person name="Roger A.J."/>
            <person name="Ruiz-Trillo I."/>
            <person name="Haas B."/>
            <person name="Nusbaum C."/>
            <person name="Birren B."/>
        </authorList>
    </citation>
    <scope>NUCLEOTIDE SEQUENCE [LARGE SCALE GENOMIC DNA]</scope>
    <source>
        <strain evidence="2 3">JP610</strain>
    </source>
</reference>
<keyword evidence="3" id="KW-1185">Reference proteome</keyword>
<dbReference type="EMBL" id="KQ242000">
    <property type="protein sequence ID" value="KNC81758.1"/>
    <property type="molecule type" value="Genomic_DNA"/>
</dbReference>
<organism evidence="2 3">
    <name type="scientific">Sphaeroforma arctica JP610</name>
    <dbReference type="NCBI Taxonomy" id="667725"/>
    <lineage>
        <taxon>Eukaryota</taxon>
        <taxon>Ichthyosporea</taxon>
        <taxon>Ichthyophonida</taxon>
        <taxon>Sphaeroforma</taxon>
    </lineage>
</organism>
<feature type="compositionally biased region" description="Polar residues" evidence="1">
    <location>
        <begin position="415"/>
        <end position="424"/>
    </location>
</feature>
<dbReference type="RefSeq" id="XP_014155660.1">
    <property type="nucleotide sequence ID" value="XM_014300185.1"/>
</dbReference>
<evidence type="ECO:0000313" key="3">
    <source>
        <dbReference type="Proteomes" id="UP000054560"/>
    </source>
</evidence>
<feature type="region of interest" description="Disordered" evidence="1">
    <location>
        <begin position="411"/>
        <end position="433"/>
    </location>
</feature>
<sequence>MNTAHPELRDAVLVSEQVQSTGDGSAGASVLYISLSDIRAPVYRLKTMAMLSAMGHIQNGCIGPEKDCATVAKGLNVTQSDRPVRDIGAPTSTPDGTCTVLDGATAALTQELPTPTPPAETVGDQNSGEGMHEASPVRDSSASVDQKPESLPSVTTSVPSDGDSLAVVTVPSHAPVPATVLLASSDDSGTFAPETLTLTLTLNAISEGNARAIGQVPEIERGNKRLHDDVSPEISTGTSRSESMEPTGGVHTSSFTSTDGVSSVANDKSQSEPSAALECTATSVAEPAEEPVRKAIRKINQTAKTPVDDTAIKPGGSATEFKKQPKKIAVHKTKKEIVATQGKRTGGKITMATVTMAKGEGVKHSYMRKEMDQDSAAKALDASETVVSKKPFKRTDKPAVATDRDIDLSAEYGEGSSTNAQTTAHEQKKVAPGKKLTKKELALKKPTEREVLPFPIYYGLDILCTQEAFTLPYDVYCASQSHALAPRAVPPPPYKKINRIVRHSGDVTTRQDLWYFAMLLLSFSQCTGYITLE</sequence>
<name>A0A0L0G0M3_9EUKA</name>
<accession>A0A0L0G0M3</accession>
<dbReference type="Proteomes" id="UP000054560">
    <property type="component" value="Unassembled WGS sequence"/>
</dbReference>
<dbReference type="GeneID" id="25906446"/>
<protein>
    <submittedName>
        <fullName evidence="2">Uncharacterized protein</fullName>
    </submittedName>
</protein>
<proteinExistence type="predicted"/>
<feature type="compositionally biased region" description="Polar residues" evidence="1">
    <location>
        <begin position="250"/>
        <end position="273"/>
    </location>
</feature>
<dbReference type="AlphaFoldDB" id="A0A0L0G0M3"/>
<evidence type="ECO:0000313" key="2">
    <source>
        <dbReference type="EMBL" id="KNC81758.1"/>
    </source>
</evidence>
<feature type="region of interest" description="Disordered" evidence="1">
    <location>
        <begin position="109"/>
        <end position="161"/>
    </location>
</feature>
<gene>
    <name evidence="2" type="ORF">SARC_05942</name>
</gene>